<accession>A0A2D0Q864</accession>
<dbReference type="Gene3D" id="3.10.100.10">
    <property type="entry name" value="Mannose-Binding Protein A, subunit A"/>
    <property type="match status" value="5"/>
</dbReference>
<dbReference type="InterPro" id="IPR036179">
    <property type="entry name" value="Ig-like_dom_sf"/>
</dbReference>
<evidence type="ECO:0000256" key="4">
    <source>
        <dbReference type="ARBA" id="ARBA00022530"/>
    </source>
</evidence>
<evidence type="ECO:0000256" key="10">
    <source>
        <dbReference type="ARBA" id="ARBA00023157"/>
    </source>
</evidence>
<dbReference type="Pfam" id="PF00008">
    <property type="entry name" value="EGF"/>
    <property type="match status" value="1"/>
</dbReference>
<dbReference type="InterPro" id="IPR003599">
    <property type="entry name" value="Ig_sub"/>
</dbReference>
<feature type="domain" description="Link" evidence="24">
    <location>
        <begin position="564"/>
        <end position="660"/>
    </location>
</feature>
<feature type="compositionally biased region" description="Low complexity" evidence="18">
    <location>
        <begin position="768"/>
        <end position="785"/>
    </location>
</feature>
<dbReference type="PROSITE" id="PS50835">
    <property type="entry name" value="IG_LIKE"/>
    <property type="match status" value="1"/>
</dbReference>
<evidence type="ECO:0000256" key="2">
    <source>
        <dbReference type="ARBA" id="ARBA00006838"/>
    </source>
</evidence>
<dbReference type="KEGG" id="ipu:108259193"/>
<feature type="domain" description="Link" evidence="24">
    <location>
        <begin position="255"/>
        <end position="352"/>
    </location>
</feature>
<dbReference type="FunFam" id="3.10.100.10:FF:000011">
    <property type="entry name" value="Aggrecan core protein"/>
    <property type="match status" value="1"/>
</dbReference>
<dbReference type="PROSITE" id="PS50963">
    <property type="entry name" value="LINK_2"/>
    <property type="match status" value="4"/>
</dbReference>
<dbReference type="CDD" id="cd03520">
    <property type="entry name" value="Link_domain_CSPGs_modules_2_4"/>
    <property type="match status" value="2"/>
</dbReference>
<feature type="compositionally biased region" description="Low complexity" evidence="18">
    <location>
        <begin position="906"/>
        <end position="941"/>
    </location>
</feature>
<keyword evidence="5 15" id="KW-0245">EGF-like domain</keyword>
<feature type="disulfide bond" evidence="17">
    <location>
        <begin position="201"/>
        <end position="222"/>
    </location>
</feature>
<feature type="domain" description="Ig-like" evidence="22">
    <location>
        <begin position="28"/>
        <end position="151"/>
    </location>
</feature>
<dbReference type="InterPro" id="IPR000436">
    <property type="entry name" value="Sushi_SCR_CCP_dom"/>
</dbReference>
<dbReference type="InterPro" id="IPR003006">
    <property type="entry name" value="Ig/MHC_CS"/>
</dbReference>
<dbReference type="CDD" id="cd03517">
    <property type="entry name" value="Link_domain_CSPGs_modules_1_3"/>
    <property type="match status" value="2"/>
</dbReference>
<feature type="disulfide bond" evidence="17">
    <location>
        <begin position="299"/>
        <end position="320"/>
    </location>
</feature>
<dbReference type="CDD" id="cd03588">
    <property type="entry name" value="CLECT_CSPGs"/>
    <property type="match status" value="1"/>
</dbReference>
<evidence type="ECO:0000259" key="21">
    <source>
        <dbReference type="PROSITE" id="PS50041"/>
    </source>
</evidence>
<feature type="domain" description="EGF-like" evidence="20">
    <location>
        <begin position="1346"/>
        <end position="1382"/>
    </location>
</feature>
<feature type="domain" description="Link" evidence="24">
    <location>
        <begin position="463"/>
        <end position="558"/>
    </location>
</feature>
<feature type="compositionally biased region" description="Polar residues" evidence="18">
    <location>
        <begin position="708"/>
        <end position="733"/>
    </location>
</feature>
<dbReference type="InterPro" id="IPR050691">
    <property type="entry name" value="Hyaluronan_bind_Proteoglycan"/>
</dbReference>
<dbReference type="SUPFAM" id="SSF48726">
    <property type="entry name" value="Immunoglobulin"/>
    <property type="match status" value="1"/>
</dbReference>
<dbReference type="GO" id="GO:0010001">
    <property type="term" value="P:glial cell differentiation"/>
    <property type="evidence" value="ECO:0007669"/>
    <property type="project" value="TreeGrafter"/>
</dbReference>
<name>A0A2D0Q864_ICTPU</name>
<dbReference type="InterPro" id="IPR001304">
    <property type="entry name" value="C-type_lectin-like"/>
</dbReference>
<evidence type="ECO:0000259" key="24">
    <source>
        <dbReference type="PROSITE" id="PS50963"/>
    </source>
</evidence>
<dbReference type="PROSITE" id="PS00290">
    <property type="entry name" value="IG_MHC"/>
    <property type="match status" value="1"/>
</dbReference>
<dbReference type="STRING" id="7998.ENSIPUP00000033016"/>
<comment type="subcellular location">
    <subcellularLocation>
        <location evidence="1">Secreted</location>
        <location evidence="1">Extracellular space</location>
        <location evidence="1">Extracellular matrix</location>
    </subcellularLocation>
</comment>
<dbReference type="InterPro" id="IPR000742">
    <property type="entry name" value="EGF"/>
</dbReference>
<feature type="chain" id="PRO_5039923653" description="Aggrecan core protein" evidence="19">
    <location>
        <begin position="17"/>
        <end position="1598"/>
    </location>
</feature>
<evidence type="ECO:0000256" key="3">
    <source>
        <dbReference type="ARBA" id="ARBA00022525"/>
    </source>
</evidence>
<dbReference type="FunFam" id="3.10.100.10:FF:000009">
    <property type="entry name" value="Aggrecan core protein"/>
    <property type="match status" value="1"/>
</dbReference>
<evidence type="ECO:0000259" key="20">
    <source>
        <dbReference type="PROSITE" id="PS50026"/>
    </source>
</evidence>
<comment type="similarity">
    <text evidence="2">Belongs to the aggrecan/versican proteoglycan family.</text>
</comment>
<dbReference type="Pfam" id="PF00084">
    <property type="entry name" value="Sushi"/>
    <property type="match status" value="1"/>
</dbReference>
<feature type="domain" description="C-type lectin" evidence="21">
    <location>
        <begin position="1395"/>
        <end position="1509"/>
    </location>
</feature>
<feature type="compositionally biased region" description="Basic and acidic residues" evidence="18">
    <location>
        <begin position="1218"/>
        <end position="1244"/>
    </location>
</feature>
<dbReference type="GO" id="GO:0005615">
    <property type="term" value="C:extracellular space"/>
    <property type="evidence" value="ECO:0007669"/>
    <property type="project" value="TreeGrafter"/>
</dbReference>
<dbReference type="InterPro" id="IPR013783">
    <property type="entry name" value="Ig-like_fold"/>
</dbReference>
<dbReference type="GO" id="GO:0007155">
    <property type="term" value="P:cell adhesion"/>
    <property type="evidence" value="ECO:0007669"/>
    <property type="project" value="InterPro"/>
</dbReference>
<dbReference type="PROSITE" id="PS50026">
    <property type="entry name" value="EGF_3"/>
    <property type="match status" value="2"/>
</dbReference>
<feature type="disulfide bond" evidence="17">
    <location>
        <begin position="607"/>
        <end position="628"/>
    </location>
</feature>
<keyword evidence="25" id="KW-1185">Reference proteome</keyword>
<organism evidence="25 26">
    <name type="scientific">Ictalurus punctatus</name>
    <name type="common">Channel catfish</name>
    <name type="synonym">Silurus punctatus</name>
    <dbReference type="NCBI Taxonomy" id="7998"/>
    <lineage>
        <taxon>Eukaryota</taxon>
        <taxon>Metazoa</taxon>
        <taxon>Chordata</taxon>
        <taxon>Craniata</taxon>
        <taxon>Vertebrata</taxon>
        <taxon>Euteleostomi</taxon>
        <taxon>Actinopterygii</taxon>
        <taxon>Neopterygii</taxon>
        <taxon>Teleostei</taxon>
        <taxon>Ostariophysi</taxon>
        <taxon>Siluriformes</taxon>
        <taxon>Ictaluridae</taxon>
        <taxon>Ictalurus</taxon>
    </lineage>
</organism>
<evidence type="ECO:0000256" key="14">
    <source>
        <dbReference type="ARBA" id="ARBA00042947"/>
    </source>
</evidence>
<dbReference type="GO" id="GO:0002052">
    <property type="term" value="P:positive regulation of neuroblast proliferation"/>
    <property type="evidence" value="ECO:0007669"/>
    <property type="project" value="TreeGrafter"/>
</dbReference>
<evidence type="ECO:0000256" key="6">
    <source>
        <dbReference type="ARBA" id="ARBA00022723"/>
    </source>
</evidence>
<feature type="disulfide bond" evidence="15">
    <location>
        <begin position="1313"/>
        <end position="1323"/>
    </location>
</feature>
<dbReference type="GO" id="GO:0072534">
    <property type="term" value="C:perineuronal net"/>
    <property type="evidence" value="ECO:0007669"/>
    <property type="project" value="TreeGrafter"/>
</dbReference>
<feature type="disulfide bond" evidence="16">
    <location>
        <begin position="1544"/>
        <end position="1571"/>
    </location>
</feature>
<keyword evidence="16" id="KW-0768">Sushi</keyword>
<feature type="domain" description="Link" evidence="24">
    <location>
        <begin position="155"/>
        <end position="250"/>
    </location>
</feature>
<sequence>MTSLLLLCLCLRVISAKLTYHDYLHMEPETLSVSIPIAQPLQPLMGDTLVLPCYFLDDTAPDPGAPTIAPLSHRIKWSISTKETTTDILVASEGIVAVNEKYTDRVQMVAYPTSPTDATIKITQLLSNESGVYRCEVMHGIEDSHDSVNVQVQGIVFHYRAITSRYTLTFEKAQAACIQNSAVIATPVQLQAAYDTGYHQCDAGWLSDQTVRYPIHEPREECYGDKYEYPGVRTYGVRDVNETYDVYCFAEKMSGRVFYSTCPEKFTFAEAQAQCAKLGAKLATTGQLYLAWKAGMDECNAGWLADGSVRYPINIARPQCGGGLLGVRTVYRFINQTGYPLPESRYDAICYTDEEEEGSAISNIFPDIQTTEATNDVVSVDMVTDSPPVFITQTSTESELKGQVETHKPPTTTADSWSVEQNVTQLPLSSPPSIIDDLIKVVTAQPEIGSEIPEENATSLTGVVFLFRLSHSRYAFTFSEAHLACQNIGAVIASPQQLQAAYEAGYHQCDAGWLIDQTVRYPIISAREKCSGDLEDLSGVRSYGIRPANEHYDVYCYMDKPRGNVFHVSSFEGFTYDEAMAYCQAQNASLASTADLYVAWKQGFDKCRAGWLIDHSVRYPINNPRPRCGGGKSGVHTVFKFPNQTEYPDVHSKFDAYCLKVDFQLYLNETGLNMTLIEEELVNLTSRTDLSIPVNPTITPPIPVDFSGSGSADQSSGTSGFSGDVSASGSGEQPSGAHYKEGELSGSGLPNGSAGLGEEISGSGQPNGSSGLGEEISGSGQPSGFSGLGGELSGSGQPSGSSGLGEEISGSGQPSGSSGLGGEISGSGQPSESSGLGEELSGSGQPSGSSGLGGKLSGSGQPSGSSGLGGELSGSGQPSWSSGLGGELSGSGQPSWSSGLGGELSGSGQPSESSGLEGELSGSRLPSGDMSGSDLSGDDSGISVTFSGIDTILSGDASASRTRQEAGEGSAAILTFMSGMGSGFFSGDGSGSESGSSFGLEESGSTSDIFNILGESRSGESSGISSGLGSSWEFSGFSGFSSGLISSGDDSGFSGLSSSGEIMVKGQWVEVSTAPTLTAQELGGSHMHISGSGDLHESGLSGSSVSGIGDLSSSGSGSGFPSITFLDSGFTDLIDLSSREQEASGLLMYGSGEGSGDFSGVSGLPSGGTSEASASGNIISFTDESMVEVSFRSTQNQELRKGPIEQSGRESGPFFSSGDRHTTVSSEDHHPTSLPHEDPIHSTDEPTVLVPSGLFSNSARPQEILSNAAEPFWEYDSVTPASMAGTTTDPAFSMKTPTVLEVPAMEEAAVDPCNPNPCGAAACFVQDGVGMCRCPPGVKEEKCHAEVDVCHSNPCANGATCVEVQDAFKCLCLPSYGGDRCEIDIDTCEEGWTKFQGNCYLHFSERTVWEEAELQCRSLGAHLVSITNQEEQVFVNSHAQDYQWIGLNDKTFENDFQWTDGTPMQYENWRPNQPDNYFNSGEDCVVMIWHENGQWNDVPCNYHLPFTCKTGPVTCGQPPELKNGRWFGTKKEHYQVNSIIRYQCNDGFRQRHPPVVRCMADGHWQKPQVECIPQIKRRLLKRSIRRESAKRTSLRKQL</sequence>
<feature type="region of interest" description="Disordered" evidence="18">
    <location>
        <begin position="1191"/>
        <end position="1244"/>
    </location>
</feature>
<evidence type="ECO:0000256" key="11">
    <source>
        <dbReference type="ARBA" id="ARBA00023180"/>
    </source>
</evidence>
<dbReference type="Pfam" id="PF00059">
    <property type="entry name" value="Lectin_C"/>
    <property type="match status" value="1"/>
</dbReference>
<feature type="signal peptide" evidence="19">
    <location>
        <begin position="1"/>
        <end position="16"/>
    </location>
</feature>
<reference evidence="25" key="1">
    <citation type="journal article" date="2016" name="Nat. Commun.">
        <title>The channel catfish genome sequence provides insights into the evolution of scale formation in teleosts.</title>
        <authorList>
            <person name="Liu Z."/>
            <person name="Liu S."/>
            <person name="Yao J."/>
            <person name="Bao L."/>
            <person name="Zhang J."/>
            <person name="Li Y."/>
            <person name="Jiang C."/>
            <person name="Sun L."/>
            <person name="Wang R."/>
            <person name="Zhang Y."/>
            <person name="Zhou T."/>
            <person name="Zeng Q."/>
            <person name="Fu Q."/>
            <person name="Gao S."/>
            <person name="Li N."/>
            <person name="Koren S."/>
            <person name="Jiang Y."/>
            <person name="Zimin A."/>
            <person name="Xu P."/>
            <person name="Phillippy A.M."/>
            <person name="Geng X."/>
            <person name="Song L."/>
            <person name="Sun F."/>
            <person name="Li C."/>
            <person name="Wang X."/>
            <person name="Chen A."/>
            <person name="Jin Y."/>
            <person name="Yuan Z."/>
            <person name="Yang Y."/>
            <person name="Tan S."/>
            <person name="Peatman E."/>
            <person name="Lu J."/>
            <person name="Qin Z."/>
            <person name="Dunham R."/>
            <person name="Li Z."/>
            <person name="Sonstegard T."/>
            <person name="Feng J."/>
            <person name="Danzmann R.G."/>
            <person name="Schroeder S."/>
            <person name="Scheffler B."/>
            <person name="Duke M.V."/>
            <person name="Ballard L."/>
            <person name="Kucuktas H."/>
            <person name="Kaltenboeck L."/>
            <person name="Liu H."/>
            <person name="Armbruster J."/>
            <person name="Xie Y."/>
            <person name="Kirby M.L."/>
            <person name="Tian Y."/>
            <person name="Flanagan M.E."/>
            <person name="Mu W."/>
            <person name="Waldbieser G.C."/>
        </authorList>
    </citation>
    <scope>NUCLEOTIDE SEQUENCE [LARGE SCALE GENOMIC DNA]</scope>
    <source>
        <strain evidence="25">SDA103</strain>
    </source>
</reference>
<dbReference type="SMART" id="SM00409">
    <property type="entry name" value="IG"/>
    <property type="match status" value="1"/>
</dbReference>
<dbReference type="PROSITE" id="PS00615">
    <property type="entry name" value="C_TYPE_LECTIN_1"/>
    <property type="match status" value="1"/>
</dbReference>
<dbReference type="Gene3D" id="2.10.25.10">
    <property type="entry name" value="Laminin"/>
    <property type="match status" value="1"/>
</dbReference>
<dbReference type="GO" id="GO:0045202">
    <property type="term" value="C:synapse"/>
    <property type="evidence" value="ECO:0007669"/>
    <property type="project" value="TreeGrafter"/>
</dbReference>
<dbReference type="SUPFAM" id="SSF56436">
    <property type="entry name" value="C-type lectin-like"/>
    <property type="match status" value="5"/>
</dbReference>
<feature type="domain" description="Sushi" evidence="23">
    <location>
        <begin position="1513"/>
        <end position="1573"/>
    </location>
</feature>
<dbReference type="GO" id="GO:0007417">
    <property type="term" value="P:central nervous system development"/>
    <property type="evidence" value="ECO:0007669"/>
    <property type="project" value="TreeGrafter"/>
</dbReference>
<dbReference type="InterPro" id="IPR016186">
    <property type="entry name" value="C-type_lectin-like/link_sf"/>
</dbReference>
<dbReference type="CDD" id="cd00033">
    <property type="entry name" value="CCP"/>
    <property type="match status" value="1"/>
</dbReference>
<evidence type="ECO:0000256" key="16">
    <source>
        <dbReference type="PROSITE-ProRule" id="PRU00302"/>
    </source>
</evidence>
<dbReference type="RefSeq" id="XP_017313906.2">
    <property type="nucleotide sequence ID" value="XM_017458417.3"/>
</dbReference>
<evidence type="ECO:0000256" key="1">
    <source>
        <dbReference type="ARBA" id="ARBA00004498"/>
    </source>
</evidence>
<keyword evidence="10 15" id="KW-1015">Disulfide bond</keyword>
<keyword evidence="8" id="KW-0677">Repeat</keyword>
<dbReference type="OrthoDB" id="418245at2759"/>
<evidence type="ECO:0000256" key="18">
    <source>
        <dbReference type="SAM" id="MobiDB-lite"/>
    </source>
</evidence>
<evidence type="ECO:0000256" key="19">
    <source>
        <dbReference type="SAM" id="SignalP"/>
    </source>
</evidence>
<dbReference type="InterPro" id="IPR035976">
    <property type="entry name" value="Sushi/SCR/CCP_sf"/>
</dbReference>
<dbReference type="PANTHER" id="PTHR22804">
    <property type="entry name" value="AGGRECAN/VERSICAN PROTEOGLYCAN"/>
    <property type="match status" value="1"/>
</dbReference>
<feature type="disulfide bond" evidence="17">
    <location>
        <begin position="509"/>
        <end position="530"/>
    </location>
</feature>
<feature type="domain" description="EGF-like" evidence="20">
    <location>
        <begin position="1309"/>
        <end position="1344"/>
    </location>
</feature>
<protein>
    <recommendedName>
        <fullName evidence="13">Aggrecan core protein</fullName>
    </recommendedName>
    <alternativeName>
        <fullName evidence="14">Cartilage-specific proteoglycan core protein</fullName>
    </alternativeName>
</protein>
<evidence type="ECO:0000256" key="7">
    <source>
        <dbReference type="ARBA" id="ARBA00022729"/>
    </source>
</evidence>
<keyword evidence="6" id="KW-0479">Metal-binding</keyword>
<dbReference type="FunFam" id="3.10.100.10:FF:000003">
    <property type="entry name" value="Versican core protein"/>
    <property type="match status" value="1"/>
</dbReference>
<dbReference type="PROSITE" id="PS50041">
    <property type="entry name" value="C_TYPE_LECTIN_2"/>
    <property type="match status" value="1"/>
</dbReference>
<dbReference type="GeneID" id="108259193"/>
<dbReference type="InterPro" id="IPR033987">
    <property type="entry name" value="CSPG_CTLD"/>
</dbReference>
<dbReference type="SMART" id="SM00181">
    <property type="entry name" value="EGF"/>
    <property type="match status" value="2"/>
</dbReference>
<dbReference type="PROSITE" id="PS01241">
    <property type="entry name" value="LINK_1"/>
    <property type="match status" value="3"/>
</dbReference>
<dbReference type="PANTHER" id="PTHR22804:SF54">
    <property type="match status" value="1"/>
</dbReference>
<dbReference type="Gene3D" id="2.10.70.10">
    <property type="entry name" value="Complement Module, domain 1"/>
    <property type="match status" value="1"/>
</dbReference>
<evidence type="ECO:0000313" key="25">
    <source>
        <dbReference type="Proteomes" id="UP000221080"/>
    </source>
</evidence>
<dbReference type="SMART" id="SM00032">
    <property type="entry name" value="CCP"/>
    <property type="match status" value="1"/>
</dbReference>
<evidence type="ECO:0000313" key="26">
    <source>
        <dbReference type="RefSeq" id="XP_017313906.2"/>
    </source>
</evidence>
<gene>
    <name evidence="26" type="primary">acana</name>
</gene>
<evidence type="ECO:0000256" key="8">
    <source>
        <dbReference type="ARBA" id="ARBA00022737"/>
    </source>
</evidence>
<dbReference type="CDD" id="cd00054">
    <property type="entry name" value="EGF_CA"/>
    <property type="match status" value="1"/>
</dbReference>
<dbReference type="InterPro" id="IPR001881">
    <property type="entry name" value="EGF-like_Ca-bd_dom"/>
</dbReference>
<dbReference type="Gene3D" id="2.60.40.10">
    <property type="entry name" value="Immunoglobulins"/>
    <property type="match status" value="1"/>
</dbReference>
<evidence type="ECO:0000256" key="9">
    <source>
        <dbReference type="ARBA" id="ARBA00022974"/>
    </source>
</evidence>
<evidence type="ECO:0000256" key="15">
    <source>
        <dbReference type="PROSITE-ProRule" id="PRU00076"/>
    </source>
</evidence>
<dbReference type="InterPro" id="IPR016187">
    <property type="entry name" value="CTDL_fold"/>
</dbReference>
<dbReference type="Pfam" id="PF00193">
    <property type="entry name" value="Xlink"/>
    <property type="match status" value="4"/>
</dbReference>
<dbReference type="FunFam" id="2.10.25.10:FF:000143">
    <property type="entry name" value="Protein crumbs 1"/>
    <property type="match status" value="1"/>
</dbReference>
<dbReference type="FunFam" id="3.10.100.10:FF:000002">
    <property type="entry name" value="Hyaluronan proteoglycan link protein 1"/>
    <property type="match status" value="2"/>
</dbReference>
<dbReference type="FunFam" id="2.10.70.10:FF:000003">
    <property type="entry name" value="Versican core protein"/>
    <property type="match status" value="1"/>
</dbReference>
<evidence type="ECO:0000259" key="22">
    <source>
        <dbReference type="PROSITE" id="PS50835"/>
    </source>
</evidence>
<dbReference type="SUPFAM" id="SSF57535">
    <property type="entry name" value="Complement control module/SCR domain"/>
    <property type="match status" value="1"/>
</dbReference>
<dbReference type="GO" id="GO:0005540">
    <property type="term" value="F:hyaluronic acid binding"/>
    <property type="evidence" value="ECO:0007669"/>
    <property type="project" value="InterPro"/>
</dbReference>
<dbReference type="SMART" id="SM00179">
    <property type="entry name" value="EGF_CA"/>
    <property type="match status" value="1"/>
</dbReference>
<feature type="compositionally biased region" description="Low complexity" evidence="18">
    <location>
        <begin position="794"/>
        <end position="817"/>
    </location>
</feature>
<proteinExistence type="inferred from homology"/>
<keyword evidence="7 19" id="KW-0732">Signal</keyword>
<dbReference type="InterPro" id="IPR000538">
    <property type="entry name" value="Link_dom"/>
</dbReference>
<dbReference type="SMART" id="SM00034">
    <property type="entry name" value="CLECT"/>
    <property type="match status" value="1"/>
</dbReference>
<comment type="caution">
    <text evidence="15">Lacks conserved residue(s) required for the propagation of feature annotation.</text>
</comment>
<feature type="disulfide bond" evidence="16">
    <location>
        <begin position="1515"/>
        <end position="1558"/>
    </location>
</feature>
<dbReference type="InterPro" id="IPR007110">
    <property type="entry name" value="Ig-like_dom"/>
</dbReference>
<dbReference type="Proteomes" id="UP000221080">
    <property type="component" value="Chromosome 27"/>
</dbReference>
<keyword evidence="11" id="KW-0325">Glycoprotein</keyword>
<reference evidence="26" key="2">
    <citation type="submission" date="2025-08" db="UniProtKB">
        <authorList>
            <consortium name="RefSeq"/>
        </authorList>
    </citation>
    <scope>IDENTIFICATION</scope>
    <source>
        <tissue evidence="26">Blood</tissue>
    </source>
</reference>
<evidence type="ECO:0000256" key="12">
    <source>
        <dbReference type="ARBA" id="ARBA00023319"/>
    </source>
</evidence>
<dbReference type="PRINTS" id="PR01265">
    <property type="entry name" value="LINKMODULE"/>
</dbReference>
<dbReference type="InterPro" id="IPR018378">
    <property type="entry name" value="C-type_lectin_CS"/>
</dbReference>
<evidence type="ECO:0000256" key="17">
    <source>
        <dbReference type="PROSITE-ProRule" id="PRU00323"/>
    </source>
</evidence>
<dbReference type="InterPro" id="IPR013106">
    <property type="entry name" value="Ig_V-set"/>
</dbReference>
<feature type="region of interest" description="Disordered" evidence="18">
    <location>
        <begin position="701"/>
        <end position="941"/>
    </location>
</feature>
<keyword evidence="12" id="KW-0393">Immunoglobulin domain</keyword>
<keyword evidence="3" id="KW-0964">Secreted</keyword>
<dbReference type="GO" id="GO:0001501">
    <property type="term" value="P:skeletal system development"/>
    <property type="evidence" value="ECO:0007669"/>
    <property type="project" value="TreeGrafter"/>
</dbReference>
<keyword evidence="4" id="KW-0272">Extracellular matrix</keyword>
<feature type="disulfide bond" evidence="15">
    <location>
        <begin position="1334"/>
        <end position="1343"/>
    </location>
</feature>
<dbReference type="SMART" id="SM00406">
    <property type="entry name" value="IGv"/>
    <property type="match status" value="1"/>
</dbReference>
<feature type="compositionally biased region" description="Low complexity" evidence="18">
    <location>
        <begin position="826"/>
        <end position="849"/>
    </location>
</feature>
<dbReference type="PROSITE" id="PS50923">
    <property type="entry name" value="SUSHI"/>
    <property type="match status" value="1"/>
</dbReference>
<dbReference type="CTD" id="497505"/>
<feature type="disulfide bond" evidence="15">
    <location>
        <begin position="1372"/>
        <end position="1381"/>
    </location>
</feature>
<evidence type="ECO:0000256" key="13">
    <source>
        <dbReference type="ARBA" id="ARBA00039399"/>
    </source>
</evidence>
<dbReference type="SMART" id="SM00445">
    <property type="entry name" value="LINK"/>
    <property type="match status" value="4"/>
</dbReference>
<keyword evidence="9" id="KW-0654">Proteoglycan</keyword>
<dbReference type="PROSITE" id="PS00022">
    <property type="entry name" value="EGF_1"/>
    <property type="match status" value="1"/>
</dbReference>
<dbReference type="GO" id="GO:0005509">
    <property type="term" value="F:calcium ion binding"/>
    <property type="evidence" value="ECO:0007669"/>
    <property type="project" value="InterPro"/>
</dbReference>
<evidence type="ECO:0000259" key="23">
    <source>
        <dbReference type="PROSITE" id="PS50923"/>
    </source>
</evidence>
<evidence type="ECO:0000256" key="5">
    <source>
        <dbReference type="ARBA" id="ARBA00022536"/>
    </source>
</evidence>